<dbReference type="AlphaFoldDB" id="A0A932EQ77"/>
<keyword evidence="2" id="KW-1133">Transmembrane helix</keyword>
<evidence type="ECO:0000313" key="3">
    <source>
        <dbReference type="EMBL" id="MBI2678989.1"/>
    </source>
</evidence>
<evidence type="ECO:0000256" key="1">
    <source>
        <dbReference type="SAM" id="MobiDB-lite"/>
    </source>
</evidence>
<sequence length="178" mass="18137">MRKTSPFRGGTEKLIALLPLTLAALAIAAPLLATSPLLSLSIRKFFSIVCHQDPARSFWIAGAPIAVCVRCLGIYLGGALGSAGVPGSPRLQSGVAWASRPRLLASLAITAALNALDVAAEWTGLHDDLPAMRFALGIALGAAAGALVHSSLRDSVSPANAGCRSENTDAPSPAGLGY</sequence>
<feature type="transmembrane region" description="Helical" evidence="2">
    <location>
        <begin position="57"/>
        <end position="82"/>
    </location>
</feature>
<gene>
    <name evidence="3" type="ORF">HYX28_09430</name>
</gene>
<keyword evidence="2" id="KW-0812">Transmembrane</keyword>
<comment type="caution">
    <text evidence="3">The sequence shown here is derived from an EMBL/GenBank/DDBJ whole genome shotgun (WGS) entry which is preliminary data.</text>
</comment>
<keyword evidence="2" id="KW-0472">Membrane</keyword>
<organism evidence="3 4">
    <name type="scientific">Candidatus Korobacter versatilis</name>
    <dbReference type="NCBI Taxonomy" id="658062"/>
    <lineage>
        <taxon>Bacteria</taxon>
        <taxon>Pseudomonadati</taxon>
        <taxon>Acidobacteriota</taxon>
        <taxon>Terriglobia</taxon>
        <taxon>Terriglobales</taxon>
        <taxon>Candidatus Korobacteraceae</taxon>
        <taxon>Candidatus Korobacter</taxon>
    </lineage>
</organism>
<evidence type="ECO:0000256" key="2">
    <source>
        <dbReference type="SAM" id="Phobius"/>
    </source>
</evidence>
<feature type="region of interest" description="Disordered" evidence="1">
    <location>
        <begin position="157"/>
        <end position="178"/>
    </location>
</feature>
<accession>A0A932EQ77</accession>
<feature type="transmembrane region" description="Helical" evidence="2">
    <location>
        <begin position="131"/>
        <end position="148"/>
    </location>
</feature>
<dbReference type="InterPro" id="IPR019206">
    <property type="entry name" value="DUF2085_TM"/>
</dbReference>
<dbReference type="Pfam" id="PF09858">
    <property type="entry name" value="DUF2085"/>
    <property type="match status" value="1"/>
</dbReference>
<name>A0A932EQ77_9BACT</name>
<proteinExistence type="predicted"/>
<dbReference type="Proteomes" id="UP000779809">
    <property type="component" value="Unassembled WGS sequence"/>
</dbReference>
<evidence type="ECO:0000313" key="4">
    <source>
        <dbReference type="Proteomes" id="UP000779809"/>
    </source>
</evidence>
<dbReference type="EMBL" id="JACPNR010000011">
    <property type="protein sequence ID" value="MBI2678989.1"/>
    <property type="molecule type" value="Genomic_DNA"/>
</dbReference>
<reference evidence="3" key="1">
    <citation type="submission" date="2020-07" db="EMBL/GenBank/DDBJ databases">
        <title>Huge and variable diversity of episymbiotic CPR bacteria and DPANN archaea in groundwater ecosystems.</title>
        <authorList>
            <person name="He C.Y."/>
            <person name="Keren R."/>
            <person name="Whittaker M."/>
            <person name="Farag I.F."/>
            <person name="Doudna J."/>
            <person name="Cate J.H.D."/>
            <person name="Banfield J.F."/>
        </authorList>
    </citation>
    <scope>NUCLEOTIDE SEQUENCE</scope>
    <source>
        <strain evidence="3">NC_groundwater_580_Pr5_B-0.1um_64_19</strain>
    </source>
</reference>
<protein>
    <submittedName>
        <fullName evidence="3">DUF2085 domain-containing protein</fullName>
    </submittedName>
</protein>